<dbReference type="InterPro" id="IPR023214">
    <property type="entry name" value="HAD_sf"/>
</dbReference>
<dbReference type="NCBIfam" id="TIGR01509">
    <property type="entry name" value="HAD-SF-IA-v3"/>
    <property type="match status" value="1"/>
</dbReference>
<evidence type="ECO:0000256" key="3">
    <source>
        <dbReference type="ARBA" id="ARBA00022842"/>
    </source>
</evidence>
<dbReference type="InterPro" id="IPR051400">
    <property type="entry name" value="HAD-like_hydrolase"/>
</dbReference>
<keyword evidence="6" id="KW-1185">Reference proteome</keyword>
<dbReference type="Pfam" id="PF00702">
    <property type="entry name" value="Hydrolase"/>
    <property type="match status" value="1"/>
</dbReference>
<protein>
    <submittedName>
        <fullName evidence="5">Hydrolase of the HAD superfamily</fullName>
    </submittedName>
</protein>
<dbReference type="SFLD" id="SFLDS00003">
    <property type="entry name" value="Haloacid_Dehalogenase"/>
    <property type="match status" value="1"/>
</dbReference>
<dbReference type="SFLD" id="SFLDG01129">
    <property type="entry name" value="C1.5:_HAD__Beta-PGM__Phosphata"/>
    <property type="match status" value="1"/>
</dbReference>
<dbReference type="EMBL" id="JAMTCO010000020">
    <property type="protein sequence ID" value="MCP2274046.1"/>
    <property type="molecule type" value="Genomic_DNA"/>
</dbReference>
<proteinExistence type="predicted"/>
<dbReference type="Proteomes" id="UP001205185">
    <property type="component" value="Unassembled WGS sequence"/>
</dbReference>
<dbReference type="InterPro" id="IPR036412">
    <property type="entry name" value="HAD-like_sf"/>
</dbReference>
<evidence type="ECO:0000256" key="4">
    <source>
        <dbReference type="SAM" id="MobiDB-lite"/>
    </source>
</evidence>
<feature type="region of interest" description="Disordered" evidence="4">
    <location>
        <begin position="1"/>
        <end position="22"/>
    </location>
</feature>
<feature type="compositionally biased region" description="Polar residues" evidence="4">
    <location>
        <begin position="1"/>
        <end position="14"/>
    </location>
</feature>
<accession>A0ABT1IN00</accession>
<dbReference type="SUPFAM" id="SSF56784">
    <property type="entry name" value="HAD-like"/>
    <property type="match status" value="1"/>
</dbReference>
<dbReference type="PANTHER" id="PTHR46470">
    <property type="entry name" value="N-ACYLNEURAMINATE-9-PHOSPHATASE"/>
    <property type="match status" value="1"/>
</dbReference>
<evidence type="ECO:0000256" key="1">
    <source>
        <dbReference type="ARBA" id="ARBA00001946"/>
    </source>
</evidence>
<evidence type="ECO:0000313" key="6">
    <source>
        <dbReference type="Proteomes" id="UP001205185"/>
    </source>
</evidence>
<gene>
    <name evidence="5" type="ORF">LV75_006578</name>
</gene>
<dbReference type="InterPro" id="IPR006439">
    <property type="entry name" value="HAD-SF_hydro_IA"/>
</dbReference>
<sequence>MTSALVPAPSTSATPGRVVANNGHEPPTIDAICLDIDDTLIDFTGSARSALSVVIGSVPLGRGDLWPTWQRVTEAHSAMVVAGELDYDAMRHARTKAFLAGLGRDLDDAAVAALEDRRLAQVSRTWRLFPDVLPCLDWLRAAGLRLAAVTNASGPRQRDRLTTLGLNRFFDVVVSAGELGSAKPDPVIFHTACAHLGVPPERTAHIGDRLDHDAHGANDAGLHGIWLNRTRRPTPPLPPTIPVVDTLADLPALLVTDYRTPTVTSASTLPTPRT</sequence>
<dbReference type="RefSeq" id="WP_253891252.1">
    <property type="nucleotide sequence ID" value="NZ_BAAAVB010000020.1"/>
</dbReference>
<keyword evidence="2 5" id="KW-0378">Hydrolase</keyword>
<dbReference type="Gene3D" id="1.20.120.710">
    <property type="entry name" value="Haloacid dehalogenase hydrolase-like domain"/>
    <property type="match status" value="1"/>
</dbReference>
<dbReference type="Gene3D" id="3.40.50.1000">
    <property type="entry name" value="HAD superfamily/HAD-like"/>
    <property type="match status" value="1"/>
</dbReference>
<dbReference type="GO" id="GO:0016787">
    <property type="term" value="F:hydrolase activity"/>
    <property type="evidence" value="ECO:0007669"/>
    <property type="project" value="UniProtKB-KW"/>
</dbReference>
<dbReference type="NCBIfam" id="TIGR01549">
    <property type="entry name" value="HAD-SF-IA-v1"/>
    <property type="match status" value="1"/>
</dbReference>
<dbReference type="PRINTS" id="PR00413">
    <property type="entry name" value="HADHALOGNASE"/>
</dbReference>
<evidence type="ECO:0000313" key="5">
    <source>
        <dbReference type="EMBL" id="MCP2274046.1"/>
    </source>
</evidence>
<reference evidence="5 6" key="1">
    <citation type="submission" date="2022-06" db="EMBL/GenBank/DDBJ databases">
        <title>Genomic Encyclopedia of Archaeal and Bacterial Type Strains, Phase II (KMG-II): from individual species to whole genera.</title>
        <authorList>
            <person name="Goeker M."/>
        </authorList>
    </citation>
    <scope>NUCLEOTIDE SEQUENCE [LARGE SCALE GENOMIC DNA]</scope>
    <source>
        <strain evidence="5 6">DSM 44255</strain>
    </source>
</reference>
<comment type="cofactor">
    <cofactor evidence="1">
        <name>Mg(2+)</name>
        <dbReference type="ChEBI" id="CHEBI:18420"/>
    </cofactor>
</comment>
<comment type="caution">
    <text evidence="5">The sequence shown here is derived from an EMBL/GenBank/DDBJ whole genome shotgun (WGS) entry which is preliminary data.</text>
</comment>
<name>A0ABT1IN00_9PSEU</name>
<organism evidence="5 6">
    <name type="scientific">Actinokineospora diospyrosa</name>
    <dbReference type="NCBI Taxonomy" id="103728"/>
    <lineage>
        <taxon>Bacteria</taxon>
        <taxon>Bacillati</taxon>
        <taxon>Actinomycetota</taxon>
        <taxon>Actinomycetes</taxon>
        <taxon>Pseudonocardiales</taxon>
        <taxon>Pseudonocardiaceae</taxon>
        <taxon>Actinokineospora</taxon>
    </lineage>
</organism>
<dbReference type="PANTHER" id="PTHR46470:SF4">
    <property type="entry name" value="5-AMINO-6-(5-PHOSPHO-D-RIBITYLAMINO)URACIL PHOSPHATASE YIGB"/>
    <property type="match status" value="1"/>
</dbReference>
<keyword evidence="3" id="KW-0460">Magnesium</keyword>
<evidence type="ECO:0000256" key="2">
    <source>
        <dbReference type="ARBA" id="ARBA00022801"/>
    </source>
</evidence>